<name>B8CG33_THAPS</name>
<dbReference type="STRING" id="35128.B8CG33"/>
<dbReference type="PANTHER" id="PTHR15020:SF50">
    <property type="entry name" value="UPF0659 PROTEIN YMR090W"/>
    <property type="match status" value="1"/>
</dbReference>
<dbReference type="PANTHER" id="PTHR15020">
    <property type="entry name" value="FLAVIN REDUCTASE-RELATED"/>
    <property type="match status" value="1"/>
</dbReference>
<dbReference type="eggNOG" id="KOG1203">
    <property type="taxonomic scope" value="Eukaryota"/>
</dbReference>
<gene>
    <name evidence="1" type="ORF">THAPSDRAFT_11970</name>
</gene>
<evidence type="ECO:0000313" key="1">
    <source>
        <dbReference type="EMBL" id="EED87894.1"/>
    </source>
</evidence>
<sequence length="305" mass="32463">MLVYAANGALAVADLVTRKLRSRQGKAYNVCVLARSEAKARELLDDADSNTSNNDIEGGLNVVELNLVGDDKAGDEQLCEAIKGELAIRYCVEGGVKTSTRDESDSGGGSRRGYVDTLSNATGIVISVGTTAFPTKRWAGGNTPQAIDQEAVSRIANLAASNCPSLRRMVLLTSVGVYRTDQMPFLILNLFGVLDAKRSGENAVKAAASEGNFSYSIVRPGRLVGGPYTNLDLAKLFQIEGGAENGVTVDKGDTLLGDCKRDACAEAVVQCLENESCLDVEFSMISNEEMALTTEQWGEAFVGMR</sequence>
<evidence type="ECO:0000313" key="2">
    <source>
        <dbReference type="Proteomes" id="UP000001449"/>
    </source>
</evidence>
<protein>
    <submittedName>
        <fullName evidence="1">Uncharacterized protein</fullName>
    </submittedName>
</protein>
<dbReference type="SUPFAM" id="SSF51735">
    <property type="entry name" value="NAD(P)-binding Rossmann-fold domains"/>
    <property type="match status" value="1"/>
</dbReference>
<dbReference type="GeneID" id="7449460"/>
<keyword evidence="2" id="KW-1185">Reference proteome</keyword>
<dbReference type="RefSeq" id="XP_002295114.1">
    <property type="nucleotide sequence ID" value="XM_002295078.1"/>
</dbReference>
<dbReference type="EMBL" id="CM000653">
    <property type="protein sequence ID" value="EED87894.1"/>
    <property type="molecule type" value="Genomic_DNA"/>
</dbReference>
<reference evidence="1 2" key="1">
    <citation type="journal article" date="2004" name="Science">
        <title>The genome of the diatom Thalassiosira pseudonana: ecology, evolution, and metabolism.</title>
        <authorList>
            <person name="Armbrust E.V."/>
            <person name="Berges J.A."/>
            <person name="Bowler C."/>
            <person name="Green B.R."/>
            <person name="Martinez D."/>
            <person name="Putnam N.H."/>
            <person name="Zhou S."/>
            <person name="Allen A.E."/>
            <person name="Apt K.E."/>
            <person name="Bechner M."/>
            <person name="Brzezinski M.A."/>
            <person name="Chaal B.K."/>
            <person name="Chiovitti A."/>
            <person name="Davis A.K."/>
            <person name="Demarest M.S."/>
            <person name="Detter J.C."/>
            <person name="Glavina T."/>
            <person name="Goodstein D."/>
            <person name="Hadi M.Z."/>
            <person name="Hellsten U."/>
            <person name="Hildebrand M."/>
            <person name="Jenkins B.D."/>
            <person name="Jurka J."/>
            <person name="Kapitonov V.V."/>
            <person name="Kroger N."/>
            <person name="Lau W.W."/>
            <person name="Lane T.W."/>
            <person name="Larimer F.W."/>
            <person name="Lippmeier J.C."/>
            <person name="Lucas S."/>
            <person name="Medina M."/>
            <person name="Montsant A."/>
            <person name="Obornik M."/>
            <person name="Parker M.S."/>
            <person name="Palenik B."/>
            <person name="Pazour G.J."/>
            <person name="Richardson P.M."/>
            <person name="Rynearson T.A."/>
            <person name="Saito M.A."/>
            <person name="Schwartz D.C."/>
            <person name="Thamatrakoln K."/>
            <person name="Valentin K."/>
            <person name="Vardi A."/>
            <person name="Wilkerson F.P."/>
            <person name="Rokhsar D.S."/>
        </authorList>
    </citation>
    <scope>NUCLEOTIDE SEQUENCE [LARGE SCALE GENOMIC DNA]</scope>
    <source>
        <strain evidence="1 2">CCMP1335</strain>
    </source>
</reference>
<dbReference type="InParanoid" id="B8CG33"/>
<proteinExistence type="predicted"/>
<dbReference type="Gene3D" id="3.40.50.720">
    <property type="entry name" value="NAD(P)-binding Rossmann-like Domain"/>
    <property type="match status" value="1"/>
</dbReference>
<organism evidence="1 2">
    <name type="scientific">Thalassiosira pseudonana</name>
    <name type="common">Marine diatom</name>
    <name type="synonym">Cyclotella nana</name>
    <dbReference type="NCBI Taxonomy" id="35128"/>
    <lineage>
        <taxon>Eukaryota</taxon>
        <taxon>Sar</taxon>
        <taxon>Stramenopiles</taxon>
        <taxon>Ochrophyta</taxon>
        <taxon>Bacillariophyta</taxon>
        <taxon>Coscinodiscophyceae</taxon>
        <taxon>Thalassiosirophycidae</taxon>
        <taxon>Thalassiosirales</taxon>
        <taxon>Thalassiosiraceae</taxon>
        <taxon>Thalassiosira</taxon>
    </lineage>
</organism>
<dbReference type="AlphaFoldDB" id="B8CG33"/>
<dbReference type="HOGENOM" id="CLU_913632_0_0_1"/>
<dbReference type="PaxDb" id="35128-Thaps11970"/>
<dbReference type="KEGG" id="tps:THAPSDRAFT_11970"/>
<accession>B8CG33</accession>
<dbReference type="Proteomes" id="UP000001449">
    <property type="component" value="Chromosome 22"/>
</dbReference>
<dbReference type="InterPro" id="IPR036291">
    <property type="entry name" value="NAD(P)-bd_dom_sf"/>
</dbReference>
<reference evidence="1 2" key="2">
    <citation type="journal article" date="2008" name="Nature">
        <title>The Phaeodactylum genome reveals the evolutionary history of diatom genomes.</title>
        <authorList>
            <person name="Bowler C."/>
            <person name="Allen A.E."/>
            <person name="Badger J.H."/>
            <person name="Grimwood J."/>
            <person name="Jabbari K."/>
            <person name="Kuo A."/>
            <person name="Maheswari U."/>
            <person name="Martens C."/>
            <person name="Maumus F."/>
            <person name="Otillar R.P."/>
            <person name="Rayko E."/>
            <person name="Salamov A."/>
            <person name="Vandepoele K."/>
            <person name="Beszteri B."/>
            <person name="Gruber A."/>
            <person name="Heijde M."/>
            <person name="Katinka M."/>
            <person name="Mock T."/>
            <person name="Valentin K."/>
            <person name="Verret F."/>
            <person name="Berges J.A."/>
            <person name="Brownlee C."/>
            <person name="Cadoret J.P."/>
            <person name="Chiovitti A."/>
            <person name="Choi C.J."/>
            <person name="Coesel S."/>
            <person name="De Martino A."/>
            <person name="Detter J.C."/>
            <person name="Durkin C."/>
            <person name="Falciatore A."/>
            <person name="Fournet J."/>
            <person name="Haruta M."/>
            <person name="Huysman M.J."/>
            <person name="Jenkins B.D."/>
            <person name="Jiroutova K."/>
            <person name="Jorgensen R.E."/>
            <person name="Joubert Y."/>
            <person name="Kaplan A."/>
            <person name="Kroger N."/>
            <person name="Kroth P.G."/>
            <person name="La Roche J."/>
            <person name="Lindquist E."/>
            <person name="Lommer M."/>
            <person name="Martin-Jezequel V."/>
            <person name="Lopez P.J."/>
            <person name="Lucas S."/>
            <person name="Mangogna M."/>
            <person name="McGinnis K."/>
            <person name="Medlin L.K."/>
            <person name="Montsant A."/>
            <person name="Oudot-Le Secq M.P."/>
            <person name="Napoli C."/>
            <person name="Obornik M."/>
            <person name="Parker M.S."/>
            <person name="Petit J.L."/>
            <person name="Porcel B.M."/>
            <person name="Poulsen N."/>
            <person name="Robison M."/>
            <person name="Rychlewski L."/>
            <person name="Rynearson T.A."/>
            <person name="Schmutz J."/>
            <person name="Shapiro H."/>
            <person name="Siaut M."/>
            <person name="Stanley M."/>
            <person name="Sussman M.R."/>
            <person name="Taylor A.R."/>
            <person name="Vardi A."/>
            <person name="von Dassow P."/>
            <person name="Vyverman W."/>
            <person name="Willis A."/>
            <person name="Wyrwicz L.S."/>
            <person name="Rokhsar D.S."/>
            <person name="Weissenbach J."/>
            <person name="Armbrust E.V."/>
            <person name="Green B.R."/>
            <person name="Van de Peer Y."/>
            <person name="Grigoriev I.V."/>
        </authorList>
    </citation>
    <scope>NUCLEOTIDE SEQUENCE [LARGE SCALE GENOMIC DNA]</scope>
    <source>
        <strain evidence="1 2">CCMP1335</strain>
    </source>
</reference>